<accession>A0A0F8ZAE7</accession>
<feature type="non-terminal residue" evidence="1">
    <location>
        <position position="1"/>
    </location>
</feature>
<dbReference type="AlphaFoldDB" id="A0A0F8ZAE7"/>
<feature type="non-terminal residue" evidence="1">
    <location>
        <position position="409"/>
    </location>
</feature>
<evidence type="ECO:0000313" key="1">
    <source>
        <dbReference type="EMBL" id="KKK82880.1"/>
    </source>
</evidence>
<comment type="caution">
    <text evidence="1">The sequence shown here is derived from an EMBL/GenBank/DDBJ whole genome shotgun (WGS) entry which is preliminary data.</text>
</comment>
<dbReference type="SUPFAM" id="SSF50998">
    <property type="entry name" value="Quinoprotein alcohol dehydrogenase-like"/>
    <property type="match status" value="2"/>
</dbReference>
<organism evidence="1">
    <name type="scientific">marine sediment metagenome</name>
    <dbReference type="NCBI Taxonomy" id="412755"/>
    <lineage>
        <taxon>unclassified sequences</taxon>
        <taxon>metagenomes</taxon>
        <taxon>ecological metagenomes</taxon>
    </lineage>
</organism>
<dbReference type="InterPro" id="IPR015943">
    <property type="entry name" value="WD40/YVTN_repeat-like_dom_sf"/>
</dbReference>
<dbReference type="Gene3D" id="2.60.120.260">
    <property type="entry name" value="Galactose-binding domain-like"/>
    <property type="match status" value="1"/>
</dbReference>
<dbReference type="InterPro" id="IPR011047">
    <property type="entry name" value="Quinoprotein_ADH-like_sf"/>
</dbReference>
<sequence>AKAPLGLLWYGGPSNDEVLPRHGHGPTPQVAAGRLFIEGADMLRALDIYTGRLLWQKRLPGLGTFFDVTGHQSGAGEIGSNYVSLEDAVYVVHGQTILELDPATGKTGRQLTLEPTADNPRPYWGYIGVWEDVLIATSTPVVPSEKKETPTSDDVSLIPPNAQWQYMAGSDPAGDWTAAGYAATDWKTGEAGFGYEDDDDRTVLSDMKDRYTRVYLRKTFDARSAADAERMTLKINYDDAFIAYLNGKEIVRTGVERGRGKDADGIIAHEAEGPETFAVEAFRSLLLPGKNVLAIEGHNHSADSSDFSLDPVLLIKKADHTARRWRAVRHGSASRRLVVFDRHLGKELWSRPAKYGFRHNTIAVGGGKLFCIDGISQAKRETLERFGKSTKDYAGRLLALDIRTGEEVW</sequence>
<dbReference type="Gene3D" id="2.130.10.10">
    <property type="entry name" value="YVTN repeat-like/Quinoprotein amine dehydrogenase"/>
    <property type="match status" value="1"/>
</dbReference>
<name>A0A0F8ZAE7_9ZZZZ</name>
<proteinExistence type="predicted"/>
<dbReference type="InterPro" id="IPR008979">
    <property type="entry name" value="Galactose-bd-like_sf"/>
</dbReference>
<dbReference type="EMBL" id="LAZR01052471">
    <property type="protein sequence ID" value="KKK82880.1"/>
    <property type="molecule type" value="Genomic_DNA"/>
</dbReference>
<reference evidence="1" key="1">
    <citation type="journal article" date="2015" name="Nature">
        <title>Complex archaea that bridge the gap between prokaryotes and eukaryotes.</title>
        <authorList>
            <person name="Spang A."/>
            <person name="Saw J.H."/>
            <person name="Jorgensen S.L."/>
            <person name="Zaremba-Niedzwiedzka K."/>
            <person name="Martijn J."/>
            <person name="Lind A.E."/>
            <person name="van Eijk R."/>
            <person name="Schleper C."/>
            <person name="Guy L."/>
            <person name="Ettema T.J."/>
        </authorList>
    </citation>
    <scope>NUCLEOTIDE SEQUENCE</scope>
</reference>
<protein>
    <submittedName>
        <fullName evidence="1">Uncharacterized protein</fullName>
    </submittedName>
</protein>
<dbReference type="SUPFAM" id="SSF49785">
    <property type="entry name" value="Galactose-binding domain-like"/>
    <property type="match status" value="1"/>
</dbReference>
<gene>
    <name evidence="1" type="ORF">LCGC14_2798970</name>
</gene>